<evidence type="ECO:0000313" key="5">
    <source>
        <dbReference type="EMBL" id="ABO48856.1"/>
    </source>
</evidence>
<protein>
    <submittedName>
        <fullName evidence="5">Transcriptional regulator, MarR family</fullName>
    </submittedName>
</protein>
<dbReference type="SUPFAM" id="SSF46785">
    <property type="entry name" value="Winged helix' DNA-binding domain"/>
    <property type="match status" value="1"/>
</dbReference>
<dbReference type="HOGENOM" id="CLU_083287_18_3_9"/>
<dbReference type="eggNOG" id="COG1846">
    <property type="taxonomic scope" value="Bacteria"/>
</dbReference>
<dbReference type="InterPro" id="IPR000835">
    <property type="entry name" value="HTH_MarR-typ"/>
</dbReference>
<dbReference type="OrthoDB" id="9799663at2"/>
<name>A4J1A3_DESRM</name>
<evidence type="ECO:0000259" key="4">
    <source>
        <dbReference type="PROSITE" id="PS50995"/>
    </source>
</evidence>
<dbReference type="PANTHER" id="PTHR42756:SF1">
    <property type="entry name" value="TRANSCRIPTIONAL REPRESSOR OF EMRAB OPERON"/>
    <property type="match status" value="1"/>
</dbReference>
<gene>
    <name evidence="5" type="ordered locus">Dred_0308</name>
</gene>
<keyword evidence="6" id="KW-1185">Reference proteome</keyword>
<evidence type="ECO:0000313" key="6">
    <source>
        <dbReference type="Proteomes" id="UP000001556"/>
    </source>
</evidence>
<dbReference type="Proteomes" id="UP000001556">
    <property type="component" value="Chromosome"/>
</dbReference>
<dbReference type="PRINTS" id="PR00598">
    <property type="entry name" value="HTHMARR"/>
</dbReference>
<reference evidence="5 6" key="1">
    <citation type="submission" date="2007-03" db="EMBL/GenBank/DDBJ databases">
        <title>Complete sequence of Desulfotomaculum reducens MI-1.</title>
        <authorList>
            <consortium name="US DOE Joint Genome Institute"/>
            <person name="Copeland A."/>
            <person name="Lucas S."/>
            <person name="Lapidus A."/>
            <person name="Barry K."/>
            <person name="Detter J.C."/>
            <person name="Glavina del Rio T."/>
            <person name="Hammon N."/>
            <person name="Israni S."/>
            <person name="Dalin E."/>
            <person name="Tice H."/>
            <person name="Pitluck S."/>
            <person name="Sims D."/>
            <person name="Brettin T."/>
            <person name="Bruce D."/>
            <person name="Han C."/>
            <person name="Tapia R."/>
            <person name="Schmutz J."/>
            <person name="Larimer F."/>
            <person name="Land M."/>
            <person name="Hauser L."/>
            <person name="Kyrpides N."/>
            <person name="Kim E."/>
            <person name="Tebo B.M."/>
            <person name="Richardson P."/>
        </authorList>
    </citation>
    <scope>NUCLEOTIDE SEQUENCE [LARGE SCALE GENOMIC DNA]</scope>
    <source>
        <strain evidence="5 6">MI-1</strain>
    </source>
</reference>
<dbReference type="RefSeq" id="WP_011876694.1">
    <property type="nucleotide sequence ID" value="NC_009253.1"/>
</dbReference>
<dbReference type="SMART" id="SM00347">
    <property type="entry name" value="HTH_MARR"/>
    <property type="match status" value="1"/>
</dbReference>
<evidence type="ECO:0000256" key="3">
    <source>
        <dbReference type="ARBA" id="ARBA00023163"/>
    </source>
</evidence>
<feature type="domain" description="HTH marR-type" evidence="4">
    <location>
        <begin position="1"/>
        <end position="138"/>
    </location>
</feature>
<keyword evidence="1" id="KW-0805">Transcription regulation</keyword>
<dbReference type="EMBL" id="CP000612">
    <property type="protein sequence ID" value="ABO48856.1"/>
    <property type="molecule type" value="Genomic_DNA"/>
</dbReference>
<dbReference type="STRING" id="349161.Dred_0308"/>
<dbReference type="AlphaFoldDB" id="A4J1A3"/>
<keyword evidence="2" id="KW-0238">DNA-binding</keyword>
<proteinExistence type="predicted"/>
<dbReference type="GO" id="GO:0003700">
    <property type="term" value="F:DNA-binding transcription factor activity"/>
    <property type="evidence" value="ECO:0007669"/>
    <property type="project" value="InterPro"/>
</dbReference>
<sequence length="144" mass="16377">MRKGNALSIISRIREKATKLIIRELESHGVEGIVPSHGDILVILFHGEKFTMKELAAKIHRTKPTVTVLIEKLVQYGFVEKEKSHTDSRVTYIKLTKKGFELKPIFDDISAKLNGILYGDLTEEESEALERLLNDVNSRFDAQK</sequence>
<evidence type="ECO:0000256" key="2">
    <source>
        <dbReference type="ARBA" id="ARBA00023125"/>
    </source>
</evidence>
<dbReference type="PROSITE" id="PS50995">
    <property type="entry name" value="HTH_MARR_2"/>
    <property type="match status" value="1"/>
</dbReference>
<evidence type="ECO:0000256" key="1">
    <source>
        <dbReference type="ARBA" id="ARBA00023015"/>
    </source>
</evidence>
<dbReference type="InterPro" id="IPR036390">
    <property type="entry name" value="WH_DNA-bd_sf"/>
</dbReference>
<dbReference type="KEGG" id="drm:Dred_0308"/>
<dbReference type="Pfam" id="PF01047">
    <property type="entry name" value="MarR"/>
    <property type="match status" value="1"/>
</dbReference>
<dbReference type="GO" id="GO:0003677">
    <property type="term" value="F:DNA binding"/>
    <property type="evidence" value="ECO:0007669"/>
    <property type="project" value="UniProtKB-KW"/>
</dbReference>
<dbReference type="InterPro" id="IPR036388">
    <property type="entry name" value="WH-like_DNA-bd_sf"/>
</dbReference>
<accession>A4J1A3</accession>
<keyword evidence="3" id="KW-0804">Transcription</keyword>
<dbReference type="Gene3D" id="1.10.10.10">
    <property type="entry name" value="Winged helix-like DNA-binding domain superfamily/Winged helix DNA-binding domain"/>
    <property type="match status" value="1"/>
</dbReference>
<organism evidence="5 6">
    <name type="scientific">Desulforamulus reducens (strain ATCC BAA-1160 / DSM 100696 / MI-1)</name>
    <name type="common">Desulfotomaculum reducens</name>
    <dbReference type="NCBI Taxonomy" id="349161"/>
    <lineage>
        <taxon>Bacteria</taxon>
        <taxon>Bacillati</taxon>
        <taxon>Bacillota</taxon>
        <taxon>Clostridia</taxon>
        <taxon>Eubacteriales</taxon>
        <taxon>Peptococcaceae</taxon>
        <taxon>Desulforamulus</taxon>
    </lineage>
</organism>
<dbReference type="PANTHER" id="PTHR42756">
    <property type="entry name" value="TRANSCRIPTIONAL REGULATOR, MARR"/>
    <property type="match status" value="1"/>
</dbReference>